<dbReference type="InterPro" id="IPR037278">
    <property type="entry name" value="ARFGAP/RecO"/>
</dbReference>
<name>A0A7S0ANK0_9DINO</name>
<dbReference type="Pfam" id="PF01412">
    <property type="entry name" value="ArfGap"/>
    <property type="match status" value="1"/>
</dbReference>
<evidence type="ECO:0000256" key="5">
    <source>
        <dbReference type="PROSITE-ProRule" id="PRU00288"/>
    </source>
</evidence>
<feature type="domain" description="Arf-GAP" evidence="7">
    <location>
        <begin position="6"/>
        <end position="138"/>
    </location>
</feature>
<gene>
    <name evidence="8" type="ORF">PBAH0796_LOCUS19379</name>
</gene>
<reference evidence="8" key="1">
    <citation type="submission" date="2021-01" db="EMBL/GenBank/DDBJ databases">
        <authorList>
            <person name="Corre E."/>
            <person name="Pelletier E."/>
            <person name="Niang G."/>
            <person name="Scheremetjew M."/>
            <person name="Finn R."/>
            <person name="Kale V."/>
            <person name="Holt S."/>
            <person name="Cochrane G."/>
            <person name="Meng A."/>
            <person name="Brown T."/>
            <person name="Cohen L."/>
        </authorList>
    </citation>
    <scope>NUCLEOTIDE SEQUENCE</scope>
    <source>
        <strain evidence="8">Pbaha01</strain>
    </source>
</reference>
<protein>
    <recommendedName>
        <fullName evidence="7">Arf-GAP domain-containing protein</fullName>
    </recommendedName>
</protein>
<dbReference type="SUPFAM" id="SSF57863">
    <property type="entry name" value="ArfGap/RecO-like zinc finger"/>
    <property type="match status" value="1"/>
</dbReference>
<accession>A0A7S0ANK0</accession>
<evidence type="ECO:0000259" key="7">
    <source>
        <dbReference type="PROSITE" id="PS50115"/>
    </source>
</evidence>
<proteinExistence type="predicted"/>
<dbReference type="GO" id="GO:0005096">
    <property type="term" value="F:GTPase activator activity"/>
    <property type="evidence" value="ECO:0007669"/>
    <property type="project" value="UniProtKB-KW"/>
</dbReference>
<evidence type="ECO:0000313" key="8">
    <source>
        <dbReference type="EMBL" id="CAD8369445.1"/>
    </source>
</evidence>
<dbReference type="PANTHER" id="PTHR45705:SF1">
    <property type="entry name" value="FI20236P1"/>
    <property type="match status" value="1"/>
</dbReference>
<dbReference type="FunFam" id="1.10.220.150:FF:000009">
    <property type="entry name" value="stromal membrane-associated protein 1 isoform X1"/>
    <property type="match status" value="1"/>
</dbReference>
<evidence type="ECO:0000256" key="3">
    <source>
        <dbReference type="ARBA" id="ARBA00022771"/>
    </source>
</evidence>
<keyword evidence="4" id="KW-0862">Zinc</keyword>
<feature type="compositionally biased region" description="Low complexity" evidence="6">
    <location>
        <begin position="193"/>
        <end position="240"/>
    </location>
</feature>
<dbReference type="GO" id="GO:0005737">
    <property type="term" value="C:cytoplasm"/>
    <property type="evidence" value="ECO:0007669"/>
    <property type="project" value="TreeGrafter"/>
</dbReference>
<dbReference type="InterPro" id="IPR038508">
    <property type="entry name" value="ArfGAP_dom_sf"/>
</dbReference>
<sequence length="388" mass="39925">MPGPPQRLLQLPANRRCADCGAQDPRWSSVNLGVFICEVCAGIHRRLGTHISKVKSVALDEWKGEWLETVESVGNARANAFYEHSVPQEERFTGASAGLEGGDRINRATAQVLERWIRAKYEERRYAPPGVQAPSSAAGTATKAASGTSAGAWPALDEAWPSAVGNGAGTEALAAPTAGDASSGTAFPPFPSGDAWPGPEADAAGAAEGLWSAAPAAAQQQASPWAGGPASAEPSSAWPAVSHVPGKWPDASCGGEGVAAVEAWPSAATVSWPTTGWAGPWPSAGNTVGGAAAARPPALAANTVVAGRSGKPGSASEVRHCSFLAFRPRSVPPRTGEAPPNAGEASPKVGCFPCRFAAERLQARMLRRESSLGKIFGARRSQGYEPLL</sequence>
<dbReference type="PROSITE" id="PS50115">
    <property type="entry name" value="ARFGAP"/>
    <property type="match status" value="1"/>
</dbReference>
<keyword evidence="3 5" id="KW-0863">Zinc-finger</keyword>
<dbReference type="AlphaFoldDB" id="A0A7S0ANK0"/>
<dbReference type="InterPro" id="IPR051718">
    <property type="entry name" value="ARF_GTPase-activating"/>
</dbReference>
<evidence type="ECO:0000256" key="1">
    <source>
        <dbReference type="ARBA" id="ARBA00022468"/>
    </source>
</evidence>
<dbReference type="CDD" id="cd08204">
    <property type="entry name" value="ArfGap"/>
    <property type="match status" value="1"/>
</dbReference>
<organism evidence="8">
    <name type="scientific">Pyrodinium bahamense</name>
    <dbReference type="NCBI Taxonomy" id="73915"/>
    <lineage>
        <taxon>Eukaryota</taxon>
        <taxon>Sar</taxon>
        <taxon>Alveolata</taxon>
        <taxon>Dinophyceae</taxon>
        <taxon>Gonyaulacales</taxon>
        <taxon>Pyrocystaceae</taxon>
        <taxon>Pyrodinium</taxon>
    </lineage>
</organism>
<dbReference type="PRINTS" id="PR00405">
    <property type="entry name" value="REVINTRACTNG"/>
</dbReference>
<dbReference type="InterPro" id="IPR001164">
    <property type="entry name" value="ArfGAP_dom"/>
</dbReference>
<feature type="region of interest" description="Disordered" evidence="6">
    <location>
        <begin position="161"/>
        <end position="243"/>
    </location>
</feature>
<dbReference type="PANTHER" id="PTHR45705">
    <property type="entry name" value="FI20236P1"/>
    <property type="match status" value="1"/>
</dbReference>
<evidence type="ECO:0000256" key="2">
    <source>
        <dbReference type="ARBA" id="ARBA00022723"/>
    </source>
</evidence>
<dbReference type="GO" id="GO:0008270">
    <property type="term" value="F:zinc ion binding"/>
    <property type="evidence" value="ECO:0007669"/>
    <property type="project" value="UniProtKB-KW"/>
</dbReference>
<dbReference type="Gene3D" id="1.10.220.150">
    <property type="entry name" value="Arf GTPase activating protein"/>
    <property type="match status" value="1"/>
</dbReference>
<keyword evidence="2" id="KW-0479">Metal-binding</keyword>
<dbReference type="EMBL" id="HBEG01031657">
    <property type="protein sequence ID" value="CAD8369445.1"/>
    <property type="molecule type" value="Transcribed_RNA"/>
</dbReference>
<keyword evidence="1" id="KW-0343">GTPase activation</keyword>
<evidence type="ECO:0000256" key="6">
    <source>
        <dbReference type="SAM" id="MobiDB-lite"/>
    </source>
</evidence>
<dbReference type="SMART" id="SM00105">
    <property type="entry name" value="ArfGap"/>
    <property type="match status" value="1"/>
</dbReference>
<evidence type="ECO:0000256" key="4">
    <source>
        <dbReference type="ARBA" id="ARBA00022833"/>
    </source>
</evidence>